<reference evidence="2" key="1">
    <citation type="submission" date="2015-06" db="EMBL/GenBank/DDBJ databases">
        <title>Expansion of signal transduction pathways in fungi by whole-genome duplication.</title>
        <authorList>
            <consortium name="DOE Joint Genome Institute"/>
            <person name="Corrochano L.M."/>
            <person name="Kuo A."/>
            <person name="Marcet-Houben M."/>
            <person name="Polaino S."/>
            <person name="Salamov A."/>
            <person name="Villalobos J.M."/>
            <person name="Alvarez M.I."/>
            <person name="Avalos J."/>
            <person name="Benito E.P."/>
            <person name="Benoit I."/>
            <person name="Burger G."/>
            <person name="Camino L.P."/>
            <person name="Canovas D."/>
            <person name="Cerda-Olmedo E."/>
            <person name="Cheng J.-F."/>
            <person name="Dominguez A."/>
            <person name="Elias M."/>
            <person name="Eslava A.P."/>
            <person name="Glaser F."/>
            <person name="Grimwood J."/>
            <person name="Gutierrez G."/>
            <person name="Heitman J."/>
            <person name="Henrissat B."/>
            <person name="Iturriaga E.A."/>
            <person name="Lang B.F."/>
            <person name="Lavin J.L."/>
            <person name="Lee S."/>
            <person name="Li W."/>
            <person name="Lindquist E."/>
            <person name="Lopez-Garcia S."/>
            <person name="Luque E.M."/>
            <person name="Marcos A.T."/>
            <person name="Martin J."/>
            <person name="McCluskey K."/>
            <person name="Medina H.R."/>
            <person name="Miralles-Duran A."/>
            <person name="Miyazaki A."/>
            <person name="Munoz-Torres E."/>
            <person name="Oguiza J.A."/>
            <person name="Ohm R."/>
            <person name="Olmedo M."/>
            <person name="Orejas M."/>
            <person name="Ortiz-Castellanos L."/>
            <person name="Pisabarro A.G."/>
            <person name="Rodriguez-Romero J."/>
            <person name="Ruiz-Herrera J."/>
            <person name="Ruiz-Vazquez R."/>
            <person name="Sanz C."/>
            <person name="Schackwitz W."/>
            <person name="Schmutz J."/>
            <person name="Shahriari M."/>
            <person name="Shelest E."/>
            <person name="Silva-Franco F."/>
            <person name="Soanes D."/>
            <person name="Syed K."/>
            <person name="Tagua V.G."/>
            <person name="Talbot N.J."/>
            <person name="Thon M."/>
            <person name="De vries R.P."/>
            <person name="Wiebenga A."/>
            <person name="Yadav J.S."/>
            <person name="Braun E.L."/>
            <person name="Baker S."/>
            <person name="Garre V."/>
            <person name="Horwitz B."/>
            <person name="Torres-Martinez S."/>
            <person name="Idnurm A."/>
            <person name="Herrera-Estrella A."/>
            <person name="Gabaldon T."/>
            <person name="Grigoriev I.V."/>
        </authorList>
    </citation>
    <scope>NUCLEOTIDE SEQUENCE [LARGE SCALE GENOMIC DNA]</scope>
    <source>
        <strain evidence="2">NRRL 1555(-)</strain>
    </source>
</reference>
<dbReference type="InParanoid" id="A0A162V5Q1"/>
<organism evidence="1 2">
    <name type="scientific">Phycomyces blakesleeanus (strain ATCC 8743b / DSM 1359 / FGSC 10004 / NBRC 33097 / NRRL 1555)</name>
    <dbReference type="NCBI Taxonomy" id="763407"/>
    <lineage>
        <taxon>Eukaryota</taxon>
        <taxon>Fungi</taxon>
        <taxon>Fungi incertae sedis</taxon>
        <taxon>Mucoromycota</taxon>
        <taxon>Mucoromycotina</taxon>
        <taxon>Mucoromycetes</taxon>
        <taxon>Mucorales</taxon>
        <taxon>Phycomycetaceae</taxon>
        <taxon>Phycomyces</taxon>
    </lineage>
</organism>
<gene>
    <name evidence="1" type="ORF">PHYBLDRAFT_140181</name>
</gene>
<proteinExistence type="predicted"/>
<name>A0A162V5Q1_PHYB8</name>
<dbReference type="Proteomes" id="UP000077315">
    <property type="component" value="Unassembled WGS sequence"/>
</dbReference>
<dbReference type="RefSeq" id="XP_018298213.1">
    <property type="nucleotide sequence ID" value="XM_018430342.1"/>
</dbReference>
<dbReference type="GeneID" id="28991248"/>
<evidence type="ECO:0000313" key="1">
    <source>
        <dbReference type="EMBL" id="OAD80173.1"/>
    </source>
</evidence>
<accession>A0A162V5Q1</accession>
<dbReference type="VEuPathDB" id="FungiDB:PHYBLDRAFT_140181"/>
<protein>
    <submittedName>
        <fullName evidence="1">Uncharacterized protein</fullName>
    </submittedName>
</protein>
<dbReference type="AlphaFoldDB" id="A0A162V5Q1"/>
<sequence length="185" mass="21295">MHHVYKVSRFWYNWISSGVGMGLFPLKYIIEWIEQDLQSQETGPEDLVILMGRQKTILSNILGIDSDIAAHKPALTESHKKRWLDWTLEHANRTDDKLKGVVFGVYRRQRKPRSIREQFGSEHPSLVSKSFTGTEQALERCMSDERTVINKLSDLKVVMQQGWKVICVELGSNMAGSMHHPCQTL</sequence>
<dbReference type="EMBL" id="KV440972">
    <property type="protein sequence ID" value="OAD80173.1"/>
    <property type="molecule type" value="Genomic_DNA"/>
</dbReference>
<keyword evidence="2" id="KW-1185">Reference proteome</keyword>
<evidence type="ECO:0000313" key="2">
    <source>
        <dbReference type="Proteomes" id="UP000077315"/>
    </source>
</evidence>